<evidence type="ECO:0000313" key="1">
    <source>
        <dbReference type="EMBL" id="WAI49061.1"/>
    </source>
</evidence>
<gene>
    <name evidence="1" type="ORF">OU419_25480</name>
</gene>
<sequence>MRVTVTHLHSVPTWTARQGYCHRATRAFFERHNLDWLEFVRNGIDEEALTATGDALALRLVEHAREVGDGQ</sequence>
<dbReference type="RefSeq" id="WP_254472304.1">
    <property type="nucleotide sequence ID" value="NZ_CP113432.1"/>
</dbReference>
<protein>
    <submittedName>
        <fullName evidence="1">Uncharacterized protein</fullName>
    </submittedName>
</protein>
<dbReference type="EMBL" id="CP113432">
    <property type="protein sequence ID" value="WAI49061.1"/>
    <property type="molecule type" value="Genomic_DNA"/>
</dbReference>
<name>A0ABY6ZXL2_9PSED</name>
<proteinExistence type="predicted"/>
<reference evidence="1" key="1">
    <citation type="submission" date="2022-11" db="EMBL/GenBank/DDBJ databases">
        <title>Pseudomonas triclosanedens sp. nov., a triclosan degrader isolated from activated sludge.</title>
        <authorList>
            <person name="Yin Y."/>
            <person name="Lu Z."/>
        </authorList>
    </citation>
    <scope>NUCLEOTIDE SEQUENCE</scope>
    <source>
        <strain evidence="1">ZM23</strain>
    </source>
</reference>
<keyword evidence="2" id="KW-1185">Reference proteome</keyword>
<organism evidence="1 2">
    <name type="scientific">Pseudomonas triclosanedens</name>
    <dbReference type="NCBI Taxonomy" id="2961893"/>
    <lineage>
        <taxon>Bacteria</taxon>
        <taxon>Pseudomonadati</taxon>
        <taxon>Pseudomonadota</taxon>
        <taxon>Gammaproteobacteria</taxon>
        <taxon>Pseudomonadales</taxon>
        <taxon>Pseudomonadaceae</taxon>
        <taxon>Pseudomonas</taxon>
    </lineage>
</organism>
<evidence type="ECO:0000313" key="2">
    <source>
        <dbReference type="Proteomes" id="UP001163624"/>
    </source>
</evidence>
<dbReference type="Proteomes" id="UP001163624">
    <property type="component" value="Chromosome"/>
</dbReference>
<accession>A0ABY6ZXL2</accession>